<proteinExistence type="predicted"/>
<dbReference type="InParanoid" id="A0A0E1RZX1"/>
<dbReference type="EMBL" id="GG704915">
    <property type="protein sequence ID" value="EAS27358.1"/>
    <property type="molecule type" value="Genomic_DNA"/>
</dbReference>
<sequence>MSAIKFLITGATSGLGGSVLATLYKHISPSDRSCIAAASSRQEASGKLQSDYPGIQFRTLDFDDKTQMVQALNGVERFFFVSSPEPDSPKREKQHANVVEAAKEARVNYVYYASLAFGGYESNSKVGLQQAHLLTERLLQESGLLYTSVRMGVYTDAFPFFISWYPGTTTIYQAADGPVALTSREELGEATAHLMMRDPATLSFKNNIALLTASRTYTFTDVVQAVAQACDQGINIEKVSREEFPRILAAEDAKDGRGGKPKEFFDSWLIFMDAIAAGEAKTVDPLMGELLGREPKDAMQHVPQLIKDGLDQGGYTWHQNYAKR</sequence>
<dbReference type="SUPFAM" id="SSF51735">
    <property type="entry name" value="NAD(P)-binding Rossmann-fold domains"/>
    <property type="match status" value="1"/>
</dbReference>
<dbReference type="AlphaFoldDB" id="A0A0E1RZX1"/>
<dbReference type="GeneID" id="4558118"/>
<dbReference type="RefSeq" id="XP_001238941.1">
    <property type="nucleotide sequence ID" value="XM_001238940.2"/>
</dbReference>
<dbReference type="InterPro" id="IPR052718">
    <property type="entry name" value="NmrA-type_oxidoreductase"/>
</dbReference>
<evidence type="ECO:0000313" key="2">
    <source>
        <dbReference type="EMBL" id="EAS27358.1"/>
    </source>
</evidence>
<dbReference type="Pfam" id="PF05368">
    <property type="entry name" value="NmrA"/>
    <property type="match status" value="1"/>
</dbReference>
<keyword evidence="3" id="KW-1185">Reference proteome</keyword>
<protein>
    <submittedName>
        <fullName evidence="2">NmrA-like family protein</fullName>
    </submittedName>
</protein>
<dbReference type="VEuPathDB" id="FungiDB:CIMG_09963"/>
<dbReference type="InterPro" id="IPR036291">
    <property type="entry name" value="NAD(P)-bd_dom_sf"/>
</dbReference>
<dbReference type="Gene3D" id="3.40.50.720">
    <property type="entry name" value="NAD(P)-binding Rossmann-like Domain"/>
    <property type="match status" value="1"/>
</dbReference>
<dbReference type="PANTHER" id="PTHR47129:SF1">
    <property type="entry name" value="NMRA-LIKE DOMAIN-CONTAINING PROTEIN"/>
    <property type="match status" value="1"/>
</dbReference>
<dbReference type="OrthoDB" id="419598at2759"/>
<name>A0A0E1RZX1_COCIM</name>
<dbReference type="Gene3D" id="3.90.25.10">
    <property type="entry name" value="UDP-galactose 4-epimerase, domain 1"/>
    <property type="match status" value="1"/>
</dbReference>
<reference evidence="3" key="1">
    <citation type="journal article" date="2009" name="Genome Res.">
        <title>Comparative genomic analyses of the human fungal pathogens Coccidioides and their relatives.</title>
        <authorList>
            <person name="Sharpton T.J."/>
            <person name="Stajich J.E."/>
            <person name="Rounsley S.D."/>
            <person name="Gardner M.J."/>
            <person name="Wortman J.R."/>
            <person name="Jordar V.S."/>
            <person name="Maiti R."/>
            <person name="Kodira C.D."/>
            <person name="Neafsey D.E."/>
            <person name="Zeng Q."/>
            <person name="Hung C.-Y."/>
            <person name="McMahan C."/>
            <person name="Muszewska A."/>
            <person name="Grynberg M."/>
            <person name="Mandel M.A."/>
            <person name="Kellner E.M."/>
            <person name="Barker B.M."/>
            <person name="Galgiani J.N."/>
            <person name="Orbach M.J."/>
            <person name="Kirkland T.N."/>
            <person name="Cole G.T."/>
            <person name="Henn M.R."/>
            <person name="Birren B.W."/>
            <person name="Taylor J.W."/>
        </authorList>
    </citation>
    <scope>NUCLEOTIDE SEQUENCE [LARGE SCALE GENOMIC DNA]</scope>
    <source>
        <strain evidence="3">RS</strain>
    </source>
</reference>
<dbReference type="InterPro" id="IPR008030">
    <property type="entry name" value="NmrA-like"/>
</dbReference>
<evidence type="ECO:0000313" key="3">
    <source>
        <dbReference type="Proteomes" id="UP000001261"/>
    </source>
</evidence>
<dbReference type="OMA" id="NGWYHEN"/>
<dbReference type="KEGG" id="cim:CIMG_09963"/>
<dbReference type="Proteomes" id="UP000001261">
    <property type="component" value="Unassembled WGS sequence"/>
</dbReference>
<gene>
    <name evidence="2" type="ORF">CIMG_09963</name>
</gene>
<accession>A0A0E1RZX1</accession>
<organism evidence="2 3">
    <name type="scientific">Coccidioides immitis (strain RS)</name>
    <name type="common">Valley fever fungus</name>
    <dbReference type="NCBI Taxonomy" id="246410"/>
    <lineage>
        <taxon>Eukaryota</taxon>
        <taxon>Fungi</taxon>
        <taxon>Dikarya</taxon>
        <taxon>Ascomycota</taxon>
        <taxon>Pezizomycotina</taxon>
        <taxon>Eurotiomycetes</taxon>
        <taxon>Eurotiomycetidae</taxon>
        <taxon>Onygenales</taxon>
        <taxon>Onygenaceae</taxon>
        <taxon>Coccidioides</taxon>
    </lineage>
</organism>
<feature type="domain" description="NmrA-like" evidence="1">
    <location>
        <begin position="6"/>
        <end position="247"/>
    </location>
</feature>
<reference evidence="3" key="2">
    <citation type="journal article" date="2010" name="Genome Res.">
        <title>Population genomic sequencing of Coccidioides fungi reveals recent hybridization and transposon control.</title>
        <authorList>
            <person name="Neafsey D.E."/>
            <person name="Barker B.M."/>
            <person name="Sharpton T.J."/>
            <person name="Stajich J.E."/>
            <person name="Park D.J."/>
            <person name="Whiston E."/>
            <person name="Hung C.-Y."/>
            <person name="McMahan C."/>
            <person name="White J."/>
            <person name="Sykes S."/>
            <person name="Heiman D."/>
            <person name="Young S."/>
            <person name="Zeng Q."/>
            <person name="Abouelleil A."/>
            <person name="Aftuck L."/>
            <person name="Bessette D."/>
            <person name="Brown A."/>
            <person name="FitzGerald M."/>
            <person name="Lui A."/>
            <person name="Macdonald J.P."/>
            <person name="Priest M."/>
            <person name="Orbach M.J."/>
            <person name="Galgiani J.N."/>
            <person name="Kirkland T.N."/>
            <person name="Cole G.T."/>
            <person name="Birren B.W."/>
            <person name="Henn M.R."/>
            <person name="Taylor J.W."/>
            <person name="Rounsley S.D."/>
        </authorList>
    </citation>
    <scope>GENOME REANNOTATION</scope>
    <source>
        <strain evidence="3">RS</strain>
    </source>
</reference>
<dbReference type="PANTHER" id="PTHR47129">
    <property type="entry name" value="QUINONE OXIDOREDUCTASE 2"/>
    <property type="match status" value="1"/>
</dbReference>
<evidence type="ECO:0000259" key="1">
    <source>
        <dbReference type="Pfam" id="PF05368"/>
    </source>
</evidence>